<evidence type="ECO:0000313" key="2">
    <source>
        <dbReference type="EMBL" id="EDW31765.1"/>
    </source>
</evidence>
<feature type="region of interest" description="Disordered" evidence="1">
    <location>
        <begin position="1"/>
        <end position="35"/>
    </location>
</feature>
<dbReference type="AlphaFoldDB" id="B4GA13"/>
<gene>
    <name evidence="2" type="primary">Dper\GL10781</name>
    <name evidence="2" type="ORF">Dper_GL10781</name>
</gene>
<name>B4GA13_DROPE</name>
<feature type="compositionally biased region" description="Acidic residues" evidence="1">
    <location>
        <begin position="61"/>
        <end position="75"/>
    </location>
</feature>
<dbReference type="HOGENOM" id="CLU_2673711_0_0_1"/>
<feature type="compositionally biased region" description="Basic and acidic residues" evidence="1">
    <location>
        <begin position="49"/>
        <end position="60"/>
    </location>
</feature>
<dbReference type="Proteomes" id="UP000008744">
    <property type="component" value="Unassembled WGS sequence"/>
</dbReference>
<evidence type="ECO:0000256" key="1">
    <source>
        <dbReference type="SAM" id="MobiDB-lite"/>
    </source>
</evidence>
<sequence>MSERPGRGRRRARARRMNGKWRNGKEQGHNTALPQRAGFLFFFTKNKRSDATHSEAQHDGTDDDDVEVVDNEAAA</sequence>
<keyword evidence="3" id="KW-1185">Reference proteome</keyword>
<reference evidence="2 3" key="1">
    <citation type="journal article" date="2007" name="Nature">
        <title>Evolution of genes and genomes on the Drosophila phylogeny.</title>
        <authorList>
            <consortium name="Drosophila 12 Genomes Consortium"/>
            <person name="Clark A.G."/>
            <person name="Eisen M.B."/>
            <person name="Smith D.R."/>
            <person name="Bergman C.M."/>
            <person name="Oliver B."/>
            <person name="Markow T.A."/>
            <person name="Kaufman T.C."/>
            <person name="Kellis M."/>
            <person name="Gelbart W."/>
            <person name="Iyer V.N."/>
            <person name="Pollard D.A."/>
            <person name="Sackton T.B."/>
            <person name="Larracuente A.M."/>
            <person name="Singh N.D."/>
            <person name="Abad J.P."/>
            <person name="Abt D.N."/>
            <person name="Adryan B."/>
            <person name="Aguade M."/>
            <person name="Akashi H."/>
            <person name="Anderson W.W."/>
            <person name="Aquadro C.F."/>
            <person name="Ardell D.H."/>
            <person name="Arguello R."/>
            <person name="Artieri C.G."/>
            <person name="Barbash D.A."/>
            <person name="Barker D."/>
            <person name="Barsanti P."/>
            <person name="Batterham P."/>
            <person name="Batzoglou S."/>
            <person name="Begun D."/>
            <person name="Bhutkar A."/>
            <person name="Blanco E."/>
            <person name="Bosak S.A."/>
            <person name="Bradley R.K."/>
            <person name="Brand A.D."/>
            <person name="Brent M.R."/>
            <person name="Brooks A.N."/>
            <person name="Brown R.H."/>
            <person name="Butlin R.K."/>
            <person name="Caggese C."/>
            <person name="Calvi B.R."/>
            <person name="Bernardo de Carvalho A."/>
            <person name="Caspi A."/>
            <person name="Castrezana S."/>
            <person name="Celniker S.E."/>
            <person name="Chang J.L."/>
            <person name="Chapple C."/>
            <person name="Chatterji S."/>
            <person name="Chinwalla A."/>
            <person name="Civetta A."/>
            <person name="Clifton S.W."/>
            <person name="Comeron J.M."/>
            <person name="Costello J.C."/>
            <person name="Coyne J.A."/>
            <person name="Daub J."/>
            <person name="David R.G."/>
            <person name="Delcher A.L."/>
            <person name="Delehaunty K."/>
            <person name="Do C.B."/>
            <person name="Ebling H."/>
            <person name="Edwards K."/>
            <person name="Eickbush T."/>
            <person name="Evans J.D."/>
            <person name="Filipski A."/>
            <person name="Findeiss S."/>
            <person name="Freyhult E."/>
            <person name="Fulton L."/>
            <person name="Fulton R."/>
            <person name="Garcia A.C."/>
            <person name="Gardiner A."/>
            <person name="Garfield D.A."/>
            <person name="Garvin B.E."/>
            <person name="Gibson G."/>
            <person name="Gilbert D."/>
            <person name="Gnerre S."/>
            <person name="Godfrey J."/>
            <person name="Good R."/>
            <person name="Gotea V."/>
            <person name="Gravely B."/>
            <person name="Greenberg A.J."/>
            <person name="Griffiths-Jones S."/>
            <person name="Gross S."/>
            <person name="Guigo R."/>
            <person name="Gustafson E.A."/>
            <person name="Haerty W."/>
            <person name="Hahn M.W."/>
            <person name="Halligan D.L."/>
            <person name="Halpern A.L."/>
            <person name="Halter G.M."/>
            <person name="Han M.V."/>
            <person name="Heger A."/>
            <person name="Hillier L."/>
            <person name="Hinrichs A.S."/>
            <person name="Holmes I."/>
            <person name="Hoskins R.A."/>
            <person name="Hubisz M.J."/>
            <person name="Hultmark D."/>
            <person name="Huntley M.A."/>
            <person name="Jaffe D.B."/>
            <person name="Jagadeeshan S."/>
            <person name="Jeck W.R."/>
            <person name="Johnson J."/>
            <person name="Jones C.D."/>
            <person name="Jordan W.C."/>
            <person name="Karpen G.H."/>
            <person name="Kataoka E."/>
            <person name="Keightley P.D."/>
            <person name="Kheradpour P."/>
            <person name="Kirkness E.F."/>
            <person name="Koerich L.B."/>
            <person name="Kristiansen K."/>
            <person name="Kudrna D."/>
            <person name="Kulathinal R.J."/>
            <person name="Kumar S."/>
            <person name="Kwok R."/>
            <person name="Lander E."/>
            <person name="Langley C.H."/>
            <person name="Lapoint R."/>
            <person name="Lazzaro B.P."/>
            <person name="Lee S.J."/>
            <person name="Levesque L."/>
            <person name="Li R."/>
            <person name="Lin C.F."/>
            <person name="Lin M.F."/>
            <person name="Lindblad-Toh K."/>
            <person name="Llopart A."/>
            <person name="Long M."/>
            <person name="Low L."/>
            <person name="Lozovsky E."/>
            <person name="Lu J."/>
            <person name="Luo M."/>
            <person name="Machado C.A."/>
            <person name="Makalowski W."/>
            <person name="Marzo M."/>
            <person name="Matsuda M."/>
            <person name="Matzkin L."/>
            <person name="McAllister B."/>
            <person name="McBride C.S."/>
            <person name="McKernan B."/>
            <person name="McKernan K."/>
            <person name="Mendez-Lago M."/>
            <person name="Minx P."/>
            <person name="Mollenhauer M.U."/>
            <person name="Montooth K."/>
            <person name="Mount S.M."/>
            <person name="Mu X."/>
            <person name="Myers E."/>
            <person name="Negre B."/>
            <person name="Newfeld S."/>
            <person name="Nielsen R."/>
            <person name="Noor M.A."/>
            <person name="O'Grady P."/>
            <person name="Pachter L."/>
            <person name="Papaceit M."/>
            <person name="Parisi M.J."/>
            <person name="Parisi M."/>
            <person name="Parts L."/>
            <person name="Pedersen J.S."/>
            <person name="Pesole G."/>
            <person name="Phillippy A.M."/>
            <person name="Ponting C.P."/>
            <person name="Pop M."/>
            <person name="Porcelli D."/>
            <person name="Powell J.R."/>
            <person name="Prohaska S."/>
            <person name="Pruitt K."/>
            <person name="Puig M."/>
            <person name="Quesneville H."/>
            <person name="Ram K.R."/>
            <person name="Rand D."/>
            <person name="Rasmussen M.D."/>
            <person name="Reed L.K."/>
            <person name="Reenan R."/>
            <person name="Reily A."/>
            <person name="Remington K.A."/>
            <person name="Rieger T.T."/>
            <person name="Ritchie M.G."/>
            <person name="Robin C."/>
            <person name="Rogers Y.H."/>
            <person name="Rohde C."/>
            <person name="Rozas J."/>
            <person name="Rubenfield M.J."/>
            <person name="Ruiz A."/>
            <person name="Russo S."/>
            <person name="Salzberg S.L."/>
            <person name="Sanchez-Gracia A."/>
            <person name="Saranga D.J."/>
            <person name="Sato H."/>
            <person name="Schaeffer S.W."/>
            <person name="Schatz M.C."/>
            <person name="Schlenke T."/>
            <person name="Schwartz R."/>
            <person name="Segarra C."/>
            <person name="Singh R.S."/>
            <person name="Sirot L."/>
            <person name="Sirota M."/>
            <person name="Sisneros N.B."/>
            <person name="Smith C.D."/>
            <person name="Smith T.F."/>
            <person name="Spieth J."/>
            <person name="Stage D.E."/>
            <person name="Stark A."/>
            <person name="Stephan W."/>
            <person name="Strausberg R.L."/>
            <person name="Strempel S."/>
            <person name="Sturgill D."/>
            <person name="Sutton G."/>
            <person name="Sutton G.G."/>
            <person name="Tao W."/>
            <person name="Teichmann S."/>
            <person name="Tobari Y.N."/>
            <person name="Tomimura Y."/>
            <person name="Tsolas J.M."/>
            <person name="Valente V.L."/>
            <person name="Venter E."/>
            <person name="Venter J.C."/>
            <person name="Vicario S."/>
            <person name="Vieira F.G."/>
            <person name="Vilella A.J."/>
            <person name="Villasante A."/>
            <person name="Walenz B."/>
            <person name="Wang J."/>
            <person name="Wasserman M."/>
            <person name="Watts T."/>
            <person name="Wilson D."/>
            <person name="Wilson R.K."/>
            <person name="Wing R.A."/>
            <person name="Wolfner M.F."/>
            <person name="Wong A."/>
            <person name="Wong G.K."/>
            <person name="Wu C.I."/>
            <person name="Wu G."/>
            <person name="Yamamoto D."/>
            <person name="Yang H.P."/>
            <person name="Yang S.P."/>
            <person name="Yorke J.A."/>
            <person name="Yoshida K."/>
            <person name="Zdobnov E."/>
            <person name="Zhang P."/>
            <person name="Zhang Y."/>
            <person name="Zimin A.V."/>
            <person name="Baldwin J."/>
            <person name="Abdouelleil A."/>
            <person name="Abdulkadir J."/>
            <person name="Abebe A."/>
            <person name="Abera B."/>
            <person name="Abreu J."/>
            <person name="Acer S.C."/>
            <person name="Aftuck L."/>
            <person name="Alexander A."/>
            <person name="An P."/>
            <person name="Anderson E."/>
            <person name="Anderson S."/>
            <person name="Arachi H."/>
            <person name="Azer M."/>
            <person name="Bachantsang P."/>
            <person name="Barry A."/>
            <person name="Bayul T."/>
            <person name="Berlin A."/>
            <person name="Bessette D."/>
            <person name="Bloom T."/>
            <person name="Blye J."/>
            <person name="Boguslavskiy L."/>
            <person name="Bonnet C."/>
            <person name="Boukhgalter B."/>
            <person name="Bourzgui I."/>
            <person name="Brown A."/>
            <person name="Cahill P."/>
            <person name="Channer S."/>
            <person name="Cheshatsang Y."/>
            <person name="Chuda L."/>
            <person name="Citroen M."/>
            <person name="Collymore A."/>
            <person name="Cooke P."/>
            <person name="Costello M."/>
            <person name="D'Aco K."/>
            <person name="Daza R."/>
            <person name="De Haan G."/>
            <person name="DeGray S."/>
            <person name="DeMaso C."/>
            <person name="Dhargay N."/>
            <person name="Dooley K."/>
            <person name="Dooley E."/>
            <person name="Doricent M."/>
            <person name="Dorje P."/>
            <person name="Dorjee K."/>
            <person name="Dupes A."/>
            <person name="Elong R."/>
            <person name="Falk J."/>
            <person name="Farina A."/>
            <person name="Faro S."/>
            <person name="Ferguson D."/>
            <person name="Fisher S."/>
            <person name="Foley C.D."/>
            <person name="Franke A."/>
            <person name="Friedrich D."/>
            <person name="Gadbois L."/>
            <person name="Gearin G."/>
            <person name="Gearin C.R."/>
            <person name="Giannoukos G."/>
            <person name="Goode T."/>
            <person name="Graham J."/>
            <person name="Grandbois E."/>
            <person name="Grewal S."/>
            <person name="Gyaltsen K."/>
            <person name="Hafez N."/>
            <person name="Hagos B."/>
            <person name="Hall J."/>
            <person name="Henson C."/>
            <person name="Hollinger A."/>
            <person name="Honan T."/>
            <person name="Huard M.D."/>
            <person name="Hughes L."/>
            <person name="Hurhula B."/>
            <person name="Husby M.E."/>
            <person name="Kamat A."/>
            <person name="Kanga B."/>
            <person name="Kashin S."/>
            <person name="Khazanovich D."/>
            <person name="Kisner P."/>
            <person name="Lance K."/>
            <person name="Lara M."/>
            <person name="Lee W."/>
            <person name="Lennon N."/>
            <person name="Letendre F."/>
            <person name="LeVine R."/>
            <person name="Lipovsky A."/>
            <person name="Liu X."/>
            <person name="Liu J."/>
            <person name="Liu S."/>
            <person name="Lokyitsang T."/>
            <person name="Lokyitsang Y."/>
            <person name="Lubonja R."/>
            <person name="Lui A."/>
            <person name="MacDonald P."/>
            <person name="Magnisalis V."/>
            <person name="Maru K."/>
            <person name="Matthews C."/>
            <person name="McCusker W."/>
            <person name="McDonough S."/>
            <person name="Mehta T."/>
            <person name="Meldrim J."/>
            <person name="Meneus L."/>
            <person name="Mihai O."/>
            <person name="Mihalev A."/>
            <person name="Mihova T."/>
            <person name="Mittelman R."/>
            <person name="Mlenga V."/>
            <person name="Montmayeur A."/>
            <person name="Mulrain L."/>
            <person name="Navidi A."/>
            <person name="Naylor J."/>
            <person name="Negash T."/>
            <person name="Nguyen T."/>
            <person name="Nguyen N."/>
            <person name="Nicol R."/>
            <person name="Norbu C."/>
            <person name="Norbu N."/>
            <person name="Novod N."/>
            <person name="O'Neill B."/>
            <person name="Osman S."/>
            <person name="Markiewicz E."/>
            <person name="Oyono O.L."/>
            <person name="Patti C."/>
            <person name="Phunkhang P."/>
            <person name="Pierre F."/>
            <person name="Priest M."/>
            <person name="Raghuraman S."/>
            <person name="Rege F."/>
            <person name="Reyes R."/>
            <person name="Rise C."/>
            <person name="Rogov P."/>
            <person name="Ross K."/>
            <person name="Ryan E."/>
            <person name="Settipalli S."/>
            <person name="Shea T."/>
            <person name="Sherpa N."/>
            <person name="Shi L."/>
            <person name="Shih D."/>
            <person name="Sparrow T."/>
            <person name="Spaulding J."/>
            <person name="Stalker J."/>
            <person name="Stange-Thomann N."/>
            <person name="Stavropoulos S."/>
            <person name="Stone C."/>
            <person name="Strader C."/>
            <person name="Tesfaye S."/>
            <person name="Thomson T."/>
            <person name="Thoulutsang Y."/>
            <person name="Thoulutsang D."/>
            <person name="Topham K."/>
            <person name="Topping I."/>
            <person name="Tsamla T."/>
            <person name="Vassiliev H."/>
            <person name="Vo A."/>
            <person name="Wangchuk T."/>
            <person name="Wangdi T."/>
            <person name="Weiand M."/>
            <person name="Wilkinson J."/>
            <person name="Wilson A."/>
            <person name="Yadav S."/>
            <person name="Young G."/>
            <person name="Yu Q."/>
            <person name="Zembek L."/>
            <person name="Zhong D."/>
            <person name="Zimmer A."/>
            <person name="Zwirko Z."/>
            <person name="Jaffe D.B."/>
            <person name="Alvarez P."/>
            <person name="Brockman W."/>
            <person name="Butler J."/>
            <person name="Chin C."/>
            <person name="Gnerre S."/>
            <person name="Grabherr M."/>
            <person name="Kleber M."/>
            <person name="Mauceli E."/>
            <person name="MacCallum I."/>
        </authorList>
    </citation>
    <scope>NUCLEOTIDE SEQUENCE [LARGE SCALE GENOMIC DNA]</scope>
    <source>
        <strain evidence="3">MSH-3 / Tucson 14011-0111.49</strain>
    </source>
</reference>
<evidence type="ECO:0000313" key="3">
    <source>
        <dbReference type="Proteomes" id="UP000008744"/>
    </source>
</evidence>
<organism evidence="3">
    <name type="scientific">Drosophila persimilis</name>
    <name type="common">Fruit fly</name>
    <dbReference type="NCBI Taxonomy" id="7234"/>
    <lineage>
        <taxon>Eukaryota</taxon>
        <taxon>Metazoa</taxon>
        <taxon>Ecdysozoa</taxon>
        <taxon>Arthropoda</taxon>
        <taxon>Hexapoda</taxon>
        <taxon>Insecta</taxon>
        <taxon>Pterygota</taxon>
        <taxon>Neoptera</taxon>
        <taxon>Endopterygota</taxon>
        <taxon>Diptera</taxon>
        <taxon>Brachycera</taxon>
        <taxon>Muscomorpha</taxon>
        <taxon>Ephydroidea</taxon>
        <taxon>Drosophilidae</taxon>
        <taxon>Drosophila</taxon>
        <taxon>Sophophora</taxon>
    </lineage>
</organism>
<feature type="compositionally biased region" description="Basic residues" evidence="1">
    <location>
        <begin position="7"/>
        <end position="19"/>
    </location>
</feature>
<protein>
    <submittedName>
        <fullName evidence="2">GL10781</fullName>
    </submittedName>
</protein>
<proteinExistence type="predicted"/>
<accession>B4GA13</accession>
<dbReference type="EMBL" id="CH479181">
    <property type="protein sequence ID" value="EDW31765.1"/>
    <property type="molecule type" value="Genomic_DNA"/>
</dbReference>
<feature type="region of interest" description="Disordered" evidence="1">
    <location>
        <begin position="49"/>
        <end position="75"/>
    </location>
</feature>